<name>A0AA86NAA6_9EUKA</name>
<dbReference type="FunFam" id="2.40.10.310:FF:000001">
    <property type="entry name" value="NSA2, ribosome biogenesis homolog"/>
    <property type="match status" value="1"/>
</dbReference>
<reference evidence="8" key="1">
    <citation type="submission" date="2023-06" db="EMBL/GenBank/DDBJ databases">
        <authorList>
            <person name="Kurt Z."/>
        </authorList>
    </citation>
    <scope>NUCLEOTIDE SEQUENCE</scope>
</reference>
<dbReference type="PANTHER" id="PTHR12642">
    <property type="entry name" value="RIBOSOME BIOGENESIS PROTEIN NSA2 HOMOLOG"/>
    <property type="match status" value="1"/>
</dbReference>
<comment type="similarity">
    <text evidence="2">Belongs to the eukaryotic ribosomal protein eS8 family. Ribosome biogenesis protein NSA2 subfamily.</text>
</comment>
<feature type="compositionally biased region" description="Polar residues" evidence="6">
    <location>
        <begin position="74"/>
        <end position="84"/>
    </location>
</feature>
<dbReference type="EMBL" id="CAXDID020000119">
    <property type="protein sequence ID" value="CAL6031104.1"/>
    <property type="molecule type" value="Genomic_DNA"/>
</dbReference>
<dbReference type="InterPro" id="IPR039411">
    <property type="entry name" value="NSA2_fam"/>
</dbReference>
<comment type="caution">
    <text evidence="8">The sequence shown here is derived from an EMBL/GenBank/DDBJ whole genome shotgun (WGS) entry which is preliminary data.</text>
</comment>
<dbReference type="EMBL" id="CATOUU010000075">
    <property type="protein sequence ID" value="CAI9915526.1"/>
    <property type="molecule type" value="Genomic_DNA"/>
</dbReference>
<proteinExistence type="inferred from homology"/>
<keyword evidence="5" id="KW-0539">Nucleus</keyword>
<comment type="subcellular location">
    <subcellularLocation>
        <location evidence="1">Nucleus</location>
        <location evidence="1">Nucleolus</location>
    </subcellularLocation>
</comment>
<evidence type="ECO:0000256" key="6">
    <source>
        <dbReference type="SAM" id="MobiDB-lite"/>
    </source>
</evidence>
<keyword evidence="3" id="KW-0690">Ribosome biogenesis</keyword>
<evidence type="ECO:0000313" key="7">
    <source>
        <dbReference type="EMBL" id="CAI9913771.1"/>
    </source>
</evidence>
<evidence type="ECO:0000313" key="8">
    <source>
        <dbReference type="EMBL" id="CAI9915526.1"/>
    </source>
</evidence>
<evidence type="ECO:0000313" key="10">
    <source>
        <dbReference type="EMBL" id="CAL6031104.1"/>
    </source>
</evidence>
<feature type="region of interest" description="Disordered" evidence="6">
    <location>
        <begin position="62"/>
        <end position="84"/>
    </location>
</feature>
<keyword evidence="8" id="KW-0689">Ribosomal protein</keyword>
<evidence type="ECO:0000256" key="5">
    <source>
        <dbReference type="ARBA" id="ARBA00023242"/>
    </source>
</evidence>
<keyword evidence="12" id="KW-1185">Reference proteome</keyword>
<evidence type="ECO:0000256" key="4">
    <source>
        <dbReference type="ARBA" id="ARBA00022552"/>
    </source>
</evidence>
<keyword evidence="4" id="KW-0698">rRNA processing</keyword>
<dbReference type="EMBL" id="CAXDID020000019">
    <property type="protein sequence ID" value="CAL5985458.1"/>
    <property type="molecule type" value="Genomic_DNA"/>
</dbReference>
<evidence type="ECO:0000313" key="12">
    <source>
        <dbReference type="Proteomes" id="UP001642409"/>
    </source>
</evidence>
<evidence type="ECO:0000256" key="1">
    <source>
        <dbReference type="ARBA" id="ARBA00004604"/>
    </source>
</evidence>
<dbReference type="Proteomes" id="UP001642409">
    <property type="component" value="Unassembled WGS sequence"/>
</dbReference>
<evidence type="ECO:0000313" key="11">
    <source>
        <dbReference type="EMBL" id="CAL6113723.1"/>
    </source>
</evidence>
<evidence type="ECO:0000313" key="9">
    <source>
        <dbReference type="EMBL" id="CAL5985458.1"/>
    </source>
</evidence>
<protein>
    <submittedName>
        <fullName evidence="8">Ribosomal protein S8</fullName>
    </submittedName>
    <submittedName>
        <fullName evidence="9">Ribosomal_protein S8</fullName>
    </submittedName>
</protein>
<dbReference type="GO" id="GO:0005730">
    <property type="term" value="C:nucleolus"/>
    <property type="evidence" value="ECO:0007669"/>
    <property type="project" value="UniProtKB-SubCell"/>
</dbReference>
<dbReference type="Pfam" id="PF01201">
    <property type="entry name" value="Ribosomal_S8e"/>
    <property type="match status" value="1"/>
</dbReference>
<dbReference type="GO" id="GO:0030684">
    <property type="term" value="C:preribosome"/>
    <property type="evidence" value="ECO:0007669"/>
    <property type="project" value="UniProtKB-ARBA"/>
</dbReference>
<dbReference type="GO" id="GO:0005840">
    <property type="term" value="C:ribosome"/>
    <property type="evidence" value="ECO:0007669"/>
    <property type="project" value="UniProtKB-KW"/>
</dbReference>
<gene>
    <name evidence="7" type="ORF">HINF_LOCUS1416</name>
    <name evidence="8" type="ORF">HINF_LOCUS3171</name>
    <name evidence="10" type="ORF">HINF_LOCUS33841</name>
    <name evidence="11" type="ORF">HINF_LOCUS77642</name>
    <name evidence="9" type="ORF">HINF_LOCUS8919</name>
</gene>
<evidence type="ECO:0000256" key="3">
    <source>
        <dbReference type="ARBA" id="ARBA00022517"/>
    </source>
</evidence>
<dbReference type="GO" id="GO:0042273">
    <property type="term" value="P:ribosomal large subunit biogenesis"/>
    <property type="evidence" value="ECO:0007669"/>
    <property type="project" value="UniProtKB-ARBA"/>
</dbReference>
<dbReference type="EMBL" id="CATOUU010000033">
    <property type="protein sequence ID" value="CAI9913771.1"/>
    <property type="molecule type" value="Genomic_DNA"/>
</dbReference>
<organism evidence="8">
    <name type="scientific">Hexamita inflata</name>
    <dbReference type="NCBI Taxonomy" id="28002"/>
    <lineage>
        <taxon>Eukaryota</taxon>
        <taxon>Metamonada</taxon>
        <taxon>Diplomonadida</taxon>
        <taxon>Hexamitidae</taxon>
        <taxon>Hexamitinae</taxon>
        <taxon>Hexamita</taxon>
    </lineage>
</organism>
<sequence>MPQGEHIKLAIKRHGRRMDHEERMRKREARAPKVASKKARKLIGLRGILYSEQRRKEKIEMKKKLRQHEERDTTSTNKQDNTVSKPAYLLDRETQNRAKILSNQVKQKKKTRAAVWDVPITKVEPLADAAVFKVLKTGTKRKAMWKRKITMATFQAPGFTRKAPKYERFIKPSALRYRHANVTHPELKVTNQFEILGVKKNPSSSLYTDLGVMTKGTIIEVNVADLGLVTNSGKMVWGKYAQITNNPERDGCINAILLV</sequence>
<accession>A0AA86NAA6</accession>
<feature type="compositionally biased region" description="Basic and acidic residues" evidence="6">
    <location>
        <begin position="62"/>
        <end position="73"/>
    </location>
</feature>
<evidence type="ECO:0000256" key="2">
    <source>
        <dbReference type="ARBA" id="ARBA00005424"/>
    </source>
</evidence>
<dbReference type="Gene3D" id="2.40.10.310">
    <property type="match status" value="1"/>
</dbReference>
<dbReference type="AlphaFoldDB" id="A0AA86NAA6"/>
<keyword evidence="8" id="KW-0687">Ribonucleoprotein</keyword>
<reference evidence="9 12" key="2">
    <citation type="submission" date="2024-07" db="EMBL/GenBank/DDBJ databases">
        <authorList>
            <person name="Akdeniz Z."/>
        </authorList>
    </citation>
    <scope>NUCLEOTIDE SEQUENCE [LARGE SCALE GENOMIC DNA]</scope>
</reference>
<dbReference type="InterPro" id="IPR022309">
    <property type="entry name" value="Ribosomal_Se8/biogenesis_NSA2"/>
</dbReference>
<dbReference type="EMBL" id="CAXDID020000773">
    <property type="protein sequence ID" value="CAL6113723.1"/>
    <property type="molecule type" value="Genomic_DNA"/>
</dbReference>
<dbReference type="GO" id="GO:0006364">
    <property type="term" value="P:rRNA processing"/>
    <property type="evidence" value="ECO:0007669"/>
    <property type="project" value="UniProtKB-KW"/>
</dbReference>